<evidence type="ECO:0000256" key="6">
    <source>
        <dbReference type="SAM" id="MobiDB-lite"/>
    </source>
</evidence>
<evidence type="ECO:0000313" key="7">
    <source>
        <dbReference type="EMBL" id="KON34586.1"/>
    </source>
</evidence>
<evidence type="ECO:0000256" key="3">
    <source>
        <dbReference type="ARBA" id="ARBA00023274"/>
    </source>
</evidence>
<dbReference type="InterPro" id="IPR018098">
    <property type="entry name" value="Ribosomal_eS24_CS"/>
</dbReference>
<keyword evidence="3 4" id="KW-0687">Ribonucleoprotein</keyword>
<dbReference type="SUPFAM" id="SSF54189">
    <property type="entry name" value="Ribosomal proteins S24e, L23 and L15e"/>
    <property type="match status" value="1"/>
</dbReference>
<comment type="similarity">
    <text evidence="1 4 5">Belongs to the eukaryotic ribosomal protein eS24 family.</text>
</comment>
<evidence type="ECO:0000256" key="4">
    <source>
        <dbReference type="HAMAP-Rule" id="MF_00545"/>
    </source>
</evidence>
<sequence>MKVNIISKESNPLLKRRELTFNVEHIQNGGTPTRSDVCRQIASLLKTKPELVYVKNIETKTGTMIATGEANVYDTIEQSKLVEPKHIIARNKIPEKSEDSETKEKTKEESEEE</sequence>
<keyword evidence="2 4" id="KW-0689">Ribosomal protein</keyword>
<reference evidence="7 8" key="1">
    <citation type="submission" date="2015-06" db="EMBL/GenBank/DDBJ databases">
        <title>New insights into the roles of widespread benthic archaea in carbon and nitrogen cycling.</title>
        <authorList>
            <person name="Lazar C.S."/>
            <person name="Baker B.J."/>
            <person name="Seitz K.W."/>
            <person name="Hyde A.S."/>
            <person name="Dick G.J."/>
            <person name="Hinrichs K.-U."/>
            <person name="Teske A.P."/>
        </authorList>
    </citation>
    <scope>NUCLEOTIDE SEQUENCE [LARGE SCALE GENOMIC DNA]</scope>
    <source>
        <strain evidence="7">SG8-32-1</strain>
    </source>
</reference>
<organism evidence="7 8">
    <name type="scientific">miscellaneous Crenarchaeota group-1 archaeon SG8-32-1</name>
    <dbReference type="NCBI Taxonomy" id="1685124"/>
    <lineage>
        <taxon>Archaea</taxon>
        <taxon>Candidatus Bathyarchaeota</taxon>
        <taxon>MCG-1</taxon>
    </lineage>
</organism>
<dbReference type="InterPro" id="IPR001976">
    <property type="entry name" value="Ribosomal_eS24"/>
</dbReference>
<dbReference type="GO" id="GO:0005840">
    <property type="term" value="C:ribosome"/>
    <property type="evidence" value="ECO:0007669"/>
    <property type="project" value="UniProtKB-KW"/>
</dbReference>
<gene>
    <name evidence="4" type="primary">rps24e</name>
    <name evidence="7" type="ORF">AC477_00350</name>
</gene>
<protein>
    <recommendedName>
        <fullName evidence="4">Small ribosomal subunit protein eS24</fullName>
    </recommendedName>
</protein>
<dbReference type="GO" id="GO:1990904">
    <property type="term" value="C:ribonucleoprotein complex"/>
    <property type="evidence" value="ECO:0007669"/>
    <property type="project" value="UniProtKB-KW"/>
</dbReference>
<evidence type="ECO:0000256" key="1">
    <source>
        <dbReference type="ARBA" id="ARBA00009680"/>
    </source>
</evidence>
<name>A0A0M0C2J1_9ARCH</name>
<dbReference type="HAMAP" id="MF_00545">
    <property type="entry name" value="Ribosomal_eS24"/>
    <property type="match status" value="1"/>
</dbReference>
<dbReference type="PROSITE" id="PS00529">
    <property type="entry name" value="RIBOSOMAL_S24E"/>
    <property type="match status" value="1"/>
</dbReference>
<dbReference type="Proteomes" id="UP000037237">
    <property type="component" value="Unassembled WGS sequence"/>
</dbReference>
<evidence type="ECO:0000313" key="8">
    <source>
        <dbReference type="Proteomes" id="UP000037237"/>
    </source>
</evidence>
<evidence type="ECO:0000256" key="5">
    <source>
        <dbReference type="RuleBase" id="RU004381"/>
    </source>
</evidence>
<proteinExistence type="inferred from homology"/>
<accession>A0A0M0C2J1</accession>
<feature type="region of interest" description="Disordered" evidence="6">
    <location>
        <begin position="87"/>
        <end position="113"/>
    </location>
</feature>
<dbReference type="Pfam" id="PF01282">
    <property type="entry name" value="Ribosomal_S24e"/>
    <property type="match status" value="1"/>
</dbReference>
<dbReference type="PANTHER" id="PTHR10496">
    <property type="entry name" value="40S RIBOSOMAL PROTEIN S24"/>
    <property type="match status" value="1"/>
</dbReference>
<dbReference type="InterPro" id="IPR053709">
    <property type="entry name" value="eRP_eS24_sf"/>
</dbReference>
<dbReference type="Gene3D" id="3.30.70.3370">
    <property type="match status" value="1"/>
</dbReference>
<dbReference type="InterPro" id="IPR012678">
    <property type="entry name" value="Ribosomal_uL23/eL15/eS24_sf"/>
</dbReference>
<dbReference type="GO" id="GO:0006412">
    <property type="term" value="P:translation"/>
    <property type="evidence" value="ECO:0007669"/>
    <property type="project" value="UniProtKB-UniRule"/>
</dbReference>
<dbReference type="EMBL" id="LFWU01000005">
    <property type="protein sequence ID" value="KON34586.1"/>
    <property type="molecule type" value="Genomic_DNA"/>
</dbReference>
<dbReference type="AlphaFoldDB" id="A0A0M0C2J1"/>
<dbReference type="GO" id="GO:0003735">
    <property type="term" value="F:structural constituent of ribosome"/>
    <property type="evidence" value="ECO:0007669"/>
    <property type="project" value="InterPro"/>
</dbReference>
<evidence type="ECO:0000256" key="2">
    <source>
        <dbReference type="ARBA" id="ARBA00022980"/>
    </source>
</evidence>
<comment type="caution">
    <text evidence="7">The sequence shown here is derived from an EMBL/GenBank/DDBJ whole genome shotgun (WGS) entry which is preliminary data.</text>
</comment>